<dbReference type="InterPro" id="IPR039131">
    <property type="entry name" value="NDUFAF1"/>
</dbReference>
<evidence type="ECO:0000259" key="2">
    <source>
        <dbReference type="Pfam" id="PF08547"/>
    </source>
</evidence>
<keyword evidence="4" id="KW-1185">Reference proteome</keyword>
<dbReference type="KEGG" id="ppec:H9W90_08275"/>
<dbReference type="SUPFAM" id="SSF49785">
    <property type="entry name" value="Galactose-binding domain-like"/>
    <property type="match status" value="1"/>
</dbReference>
<accession>A0A7G9L6F8</accession>
<dbReference type="EMBL" id="CP060695">
    <property type="protein sequence ID" value="QNM84207.1"/>
    <property type="molecule type" value="Genomic_DNA"/>
</dbReference>
<comment type="similarity">
    <text evidence="1">Belongs to the CIA30 family.</text>
</comment>
<dbReference type="AlphaFoldDB" id="A0A7G9L6F8"/>
<dbReference type="Gene3D" id="2.60.120.430">
    <property type="entry name" value="Galactose-binding lectin"/>
    <property type="match status" value="1"/>
</dbReference>
<proteinExistence type="inferred from homology"/>
<protein>
    <submittedName>
        <fullName evidence="3">CIA30 family protein</fullName>
    </submittedName>
</protein>
<dbReference type="InterPro" id="IPR013857">
    <property type="entry name" value="NADH-UbQ_OxRdtase-assoc_prot30"/>
</dbReference>
<dbReference type="RefSeq" id="WP_187481161.1">
    <property type="nucleotide sequence ID" value="NZ_CP060695.1"/>
</dbReference>
<gene>
    <name evidence="3" type="ORF">H9W90_08275</name>
</gene>
<organism evidence="3 4">
    <name type="scientific">Polaribacter pectinis</name>
    <dbReference type="NCBI Taxonomy" id="2738844"/>
    <lineage>
        <taxon>Bacteria</taxon>
        <taxon>Pseudomonadati</taxon>
        <taxon>Bacteroidota</taxon>
        <taxon>Flavobacteriia</taxon>
        <taxon>Flavobacteriales</taxon>
        <taxon>Flavobacteriaceae</taxon>
    </lineage>
</organism>
<evidence type="ECO:0000256" key="1">
    <source>
        <dbReference type="ARBA" id="ARBA00007884"/>
    </source>
</evidence>
<dbReference type="PANTHER" id="PTHR13194:SF19">
    <property type="entry name" value="NAD(P)-BINDING ROSSMANN-FOLD SUPERFAMILY PROTEIN"/>
    <property type="match status" value="1"/>
</dbReference>
<evidence type="ECO:0000313" key="4">
    <source>
        <dbReference type="Proteomes" id="UP000515808"/>
    </source>
</evidence>
<feature type="domain" description="NADH:ubiquinone oxidoreductase intermediate-associated protein 30" evidence="2">
    <location>
        <begin position="9"/>
        <end position="159"/>
    </location>
</feature>
<reference evidence="3 4" key="1">
    <citation type="submission" date="2020-08" db="EMBL/GenBank/DDBJ databases">
        <title>Polaribacter sp. L12M9 isolated from gut of the Korean scallop.</title>
        <authorList>
            <person name="Jeong Y.S."/>
        </authorList>
    </citation>
    <scope>NUCLEOTIDE SEQUENCE [LARGE SCALE GENOMIC DNA]</scope>
    <source>
        <strain evidence="3 4">L12M9</strain>
    </source>
</reference>
<dbReference type="Proteomes" id="UP000515808">
    <property type="component" value="Chromosome"/>
</dbReference>
<evidence type="ECO:0000313" key="3">
    <source>
        <dbReference type="EMBL" id="QNM84207.1"/>
    </source>
</evidence>
<dbReference type="InterPro" id="IPR008979">
    <property type="entry name" value="Galactose-bd-like_sf"/>
</dbReference>
<dbReference type="Pfam" id="PF08547">
    <property type="entry name" value="CIA30"/>
    <property type="match status" value="1"/>
</dbReference>
<sequence length="165" mass="18881">MNDSNKTIFDFNTSSDIYQWKVVDDVVMGGKSNGSFKINKDGNGEFSGLVSLENNGGFSSLRYDFKSKETEGYKFIVLKVKGDGKKYQFRLKDDKLNKHSYISTFETNGKWQTIKITLSEMYPAFRGVKLNIGDFSSNKIDQIAFLIGNKKAQKFKLEIDEIFFQ</sequence>
<dbReference type="PANTHER" id="PTHR13194">
    <property type="entry name" value="COMPLEX I INTERMEDIATE-ASSOCIATED PROTEIN 30"/>
    <property type="match status" value="1"/>
</dbReference>
<name>A0A7G9L6F8_9FLAO</name>